<dbReference type="EMBL" id="MFLZ01000012">
    <property type="protein sequence ID" value="OGG80203.1"/>
    <property type="molecule type" value="Genomic_DNA"/>
</dbReference>
<organism evidence="1 2">
    <name type="scientific">Candidatus Kaiserbacteria bacterium RIFCSPLOWO2_01_FULL_54_13</name>
    <dbReference type="NCBI Taxonomy" id="1798512"/>
    <lineage>
        <taxon>Bacteria</taxon>
        <taxon>Candidatus Kaiseribacteriota</taxon>
    </lineage>
</organism>
<comment type="caution">
    <text evidence="1">The sequence shown here is derived from an EMBL/GenBank/DDBJ whole genome shotgun (WGS) entry which is preliminary data.</text>
</comment>
<accession>A0A1F6F2Z0</accession>
<reference evidence="1 2" key="1">
    <citation type="journal article" date="2016" name="Nat. Commun.">
        <title>Thousands of microbial genomes shed light on interconnected biogeochemical processes in an aquifer system.</title>
        <authorList>
            <person name="Anantharaman K."/>
            <person name="Brown C.T."/>
            <person name="Hug L.A."/>
            <person name="Sharon I."/>
            <person name="Castelle C.J."/>
            <person name="Probst A.J."/>
            <person name="Thomas B.C."/>
            <person name="Singh A."/>
            <person name="Wilkins M.J."/>
            <person name="Karaoz U."/>
            <person name="Brodie E.L."/>
            <person name="Williams K.H."/>
            <person name="Hubbard S.S."/>
            <person name="Banfield J.F."/>
        </authorList>
    </citation>
    <scope>NUCLEOTIDE SEQUENCE [LARGE SCALE GENOMIC DNA]</scope>
</reference>
<evidence type="ECO:0000313" key="2">
    <source>
        <dbReference type="Proteomes" id="UP000177372"/>
    </source>
</evidence>
<protein>
    <submittedName>
        <fullName evidence="1">Uncharacterized protein</fullName>
    </submittedName>
</protein>
<evidence type="ECO:0000313" key="1">
    <source>
        <dbReference type="EMBL" id="OGG80203.1"/>
    </source>
</evidence>
<proteinExistence type="predicted"/>
<sequence length="168" mass="18120">MNSSIVPPGAITAAQMEEAMRWTALCLLMFVASSALAAETSKPSRLEAIPGSDLKRVILTAKAAELLAIETDVVREESLTRVSAANAVNTPEEVRTQRVVPYSAVIYDPHGNTWVFTNPEPLVYVRHRIEIGYIKSDRAVLKEGPSPGTAVVTVGASILMGIEQKFGQ</sequence>
<dbReference type="Gene3D" id="2.40.420.20">
    <property type="match status" value="1"/>
</dbReference>
<name>A0A1F6F2Z0_9BACT</name>
<dbReference type="STRING" id="1798512.A3A39_02950"/>
<gene>
    <name evidence="1" type="ORF">A3A39_02950</name>
</gene>
<dbReference type="Proteomes" id="UP000177372">
    <property type="component" value="Unassembled WGS sequence"/>
</dbReference>
<dbReference type="AlphaFoldDB" id="A0A1F6F2Z0"/>